<reference evidence="1" key="1">
    <citation type="submission" date="2021-01" db="EMBL/GenBank/DDBJ databases">
        <title>Whole genome shotgun sequence of Rugosimonospora africana NBRC 104875.</title>
        <authorList>
            <person name="Komaki H."/>
            <person name="Tamura T."/>
        </authorList>
    </citation>
    <scope>NUCLEOTIDE SEQUENCE</scope>
    <source>
        <strain evidence="1">NBRC 104875</strain>
    </source>
</reference>
<dbReference type="AlphaFoldDB" id="A0A8J3QU38"/>
<accession>A0A8J3QU38</accession>
<proteinExistence type="predicted"/>
<sequence>MRRLADAGVTLLAGTDAPNPGTVFGASLHRELELLVRWGSGRSRGYAD</sequence>
<gene>
    <name evidence="1" type="ORF">Raf01_39870</name>
</gene>
<dbReference type="EMBL" id="BONZ01000038">
    <property type="protein sequence ID" value="GIH15815.1"/>
    <property type="molecule type" value="Genomic_DNA"/>
</dbReference>
<evidence type="ECO:0000313" key="1">
    <source>
        <dbReference type="EMBL" id="GIH15815.1"/>
    </source>
</evidence>
<dbReference type="SUPFAM" id="SSF51556">
    <property type="entry name" value="Metallo-dependent hydrolases"/>
    <property type="match status" value="1"/>
</dbReference>
<keyword evidence="2" id="KW-1185">Reference proteome</keyword>
<evidence type="ECO:0008006" key="3">
    <source>
        <dbReference type="Google" id="ProtNLM"/>
    </source>
</evidence>
<dbReference type="InterPro" id="IPR032466">
    <property type="entry name" value="Metal_Hydrolase"/>
</dbReference>
<name>A0A8J3QU38_9ACTN</name>
<evidence type="ECO:0000313" key="2">
    <source>
        <dbReference type="Proteomes" id="UP000642748"/>
    </source>
</evidence>
<organism evidence="1 2">
    <name type="scientific">Rugosimonospora africana</name>
    <dbReference type="NCBI Taxonomy" id="556532"/>
    <lineage>
        <taxon>Bacteria</taxon>
        <taxon>Bacillati</taxon>
        <taxon>Actinomycetota</taxon>
        <taxon>Actinomycetes</taxon>
        <taxon>Micromonosporales</taxon>
        <taxon>Micromonosporaceae</taxon>
        <taxon>Rugosimonospora</taxon>
    </lineage>
</organism>
<comment type="caution">
    <text evidence="1">The sequence shown here is derived from an EMBL/GenBank/DDBJ whole genome shotgun (WGS) entry which is preliminary data.</text>
</comment>
<protein>
    <recommendedName>
        <fullName evidence="3">Amidohydrolase family protein</fullName>
    </recommendedName>
</protein>
<dbReference type="Proteomes" id="UP000642748">
    <property type="component" value="Unassembled WGS sequence"/>
</dbReference>